<dbReference type="AlphaFoldDB" id="A0AAE0TW08"/>
<comment type="caution">
    <text evidence="1">The sequence shown here is derived from an EMBL/GenBank/DDBJ whole genome shotgun (WGS) entry which is preliminary data.</text>
</comment>
<dbReference type="Gene3D" id="2.30.110.10">
    <property type="entry name" value="Electron Transport, Fmn-binding Protein, Chain A"/>
    <property type="match status" value="1"/>
</dbReference>
<sequence length="191" mass="20434">MNLSRDPASNPDSEKGLPVSIAASHLDGLVLALTPNSHSYNYRSAVLFGHAQLVTELDEKLYAMQLVTDGVVPGRWNGSRVPPNAAEMSSTSVLRVRIATGSAKIRSGPPGDDRGDLEDTALLGRVWTGVVPVYTTLGEPIPGPYNKVAAPPAYLEEYRTETNADVKGYAVEAALKDLHAAKKVASEEEEH</sequence>
<reference evidence="1" key="2">
    <citation type="submission" date="2023-06" db="EMBL/GenBank/DDBJ databases">
        <authorList>
            <consortium name="Lawrence Berkeley National Laboratory"/>
            <person name="Haridas S."/>
            <person name="Hensen N."/>
            <person name="Bonometti L."/>
            <person name="Westerberg I."/>
            <person name="Brannstrom I.O."/>
            <person name="Guillou S."/>
            <person name="Cros-Aarteil S."/>
            <person name="Calhoun S."/>
            <person name="Kuo A."/>
            <person name="Mondo S."/>
            <person name="Pangilinan J."/>
            <person name="Riley R."/>
            <person name="LaButti K."/>
            <person name="Andreopoulos B."/>
            <person name="Lipzen A."/>
            <person name="Chen C."/>
            <person name="Yanf M."/>
            <person name="Daum C."/>
            <person name="Ng V."/>
            <person name="Clum A."/>
            <person name="Steindorff A."/>
            <person name="Ohm R."/>
            <person name="Martin F."/>
            <person name="Silar P."/>
            <person name="Natvig D."/>
            <person name="Lalanne C."/>
            <person name="Gautier V."/>
            <person name="Ament-velasquez S.L."/>
            <person name="Kruys A."/>
            <person name="Hutchinson M.I."/>
            <person name="Powell A.J."/>
            <person name="Barry K."/>
            <person name="Miller A.N."/>
            <person name="Grigoriev I.V."/>
            <person name="Debuchy R."/>
            <person name="Gladieux P."/>
            <person name="Thoren M.H."/>
            <person name="Johannesson H."/>
        </authorList>
    </citation>
    <scope>NUCLEOTIDE SEQUENCE</scope>
    <source>
        <strain evidence="1">CBS 232.78</strain>
    </source>
</reference>
<evidence type="ECO:0000313" key="2">
    <source>
        <dbReference type="Proteomes" id="UP001285441"/>
    </source>
</evidence>
<dbReference type="PANTHER" id="PTHR34071:SF2">
    <property type="entry name" value="FLAVIN-NUCLEOTIDE-BINDING PROTEIN"/>
    <property type="match status" value="1"/>
</dbReference>
<gene>
    <name evidence="1" type="ORF">B0H63DRAFT_476015</name>
</gene>
<organism evidence="1 2">
    <name type="scientific">Podospora didyma</name>
    <dbReference type="NCBI Taxonomy" id="330526"/>
    <lineage>
        <taxon>Eukaryota</taxon>
        <taxon>Fungi</taxon>
        <taxon>Dikarya</taxon>
        <taxon>Ascomycota</taxon>
        <taxon>Pezizomycotina</taxon>
        <taxon>Sordariomycetes</taxon>
        <taxon>Sordariomycetidae</taxon>
        <taxon>Sordariales</taxon>
        <taxon>Podosporaceae</taxon>
        <taxon>Podospora</taxon>
    </lineage>
</organism>
<dbReference type="EMBL" id="JAULSW010000005">
    <property type="protein sequence ID" value="KAK3381548.1"/>
    <property type="molecule type" value="Genomic_DNA"/>
</dbReference>
<keyword evidence="2" id="KW-1185">Reference proteome</keyword>
<dbReference type="SUPFAM" id="SSF50475">
    <property type="entry name" value="FMN-binding split barrel"/>
    <property type="match status" value="1"/>
</dbReference>
<dbReference type="Proteomes" id="UP001285441">
    <property type="component" value="Unassembled WGS sequence"/>
</dbReference>
<dbReference type="PANTHER" id="PTHR34071">
    <property type="entry name" value="5-NITROIMIDAZOLE ANTIBIOTICS RESISTANCE PROTEIN, NIMA-FAMILY-RELATED PROTEIN-RELATED"/>
    <property type="match status" value="1"/>
</dbReference>
<dbReference type="InterPro" id="IPR024747">
    <property type="entry name" value="Pyridox_Oxase-rel"/>
</dbReference>
<evidence type="ECO:0000313" key="1">
    <source>
        <dbReference type="EMBL" id="KAK3381548.1"/>
    </source>
</evidence>
<reference evidence="1" key="1">
    <citation type="journal article" date="2023" name="Mol. Phylogenet. Evol.">
        <title>Genome-scale phylogeny and comparative genomics of the fungal order Sordariales.</title>
        <authorList>
            <person name="Hensen N."/>
            <person name="Bonometti L."/>
            <person name="Westerberg I."/>
            <person name="Brannstrom I.O."/>
            <person name="Guillou S."/>
            <person name="Cros-Aarteil S."/>
            <person name="Calhoun S."/>
            <person name="Haridas S."/>
            <person name="Kuo A."/>
            <person name="Mondo S."/>
            <person name="Pangilinan J."/>
            <person name="Riley R."/>
            <person name="LaButti K."/>
            <person name="Andreopoulos B."/>
            <person name="Lipzen A."/>
            <person name="Chen C."/>
            <person name="Yan M."/>
            <person name="Daum C."/>
            <person name="Ng V."/>
            <person name="Clum A."/>
            <person name="Steindorff A."/>
            <person name="Ohm R.A."/>
            <person name="Martin F."/>
            <person name="Silar P."/>
            <person name="Natvig D.O."/>
            <person name="Lalanne C."/>
            <person name="Gautier V."/>
            <person name="Ament-Velasquez S.L."/>
            <person name="Kruys A."/>
            <person name="Hutchinson M.I."/>
            <person name="Powell A.J."/>
            <person name="Barry K."/>
            <person name="Miller A.N."/>
            <person name="Grigoriev I.V."/>
            <person name="Debuchy R."/>
            <person name="Gladieux P."/>
            <person name="Hiltunen Thoren M."/>
            <person name="Johannesson H."/>
        </authorList>
    </citation>
    <scope>NUCLEOTIDE SEQUENCE</scope>
    <source>
        <strain evidence="1">CBS 232.78</strain>
    </source>
</reference>
<dbReference type="Pfam" id="PF12900">
    <property type="entry name" value="Pyridox_ox_2"/>
    <property type="match status" value="1"/>
</dbReference>
<evidence type="ECO:0008006" key="3">
    <source>
        <dbReference type="Google" id="ProtNLM"/>
    </source>
</evidence>
<accession>A0AAE0TW08</accession>
<proteinExistence type="predicted"/>
<protein>
    <recommendedName>
        <fullName evidence="3">Flavin-nucleotide-binding protein</fullName>
    </recommendedName>
</protein>
<dbReference type="InterPro" id="IPR012349">
    <property type="entry name" value="Split_barrel_FMN-bd"/>
</dbReference>
<name>A0AAE0TW08_9PEZI</name>